<dbReference type="Proteomes" id="UP000595140">
    <property type="component" value="Unassembled WGS sequence"/>
</dbReference>
<dbReference type="EMBL" id="OOIL02000473">
    <property type="protein sequence ID" value="VFQ65596.1"/>
    <property type="molecule type" value="Genomic_DNA"/>
</dbReference>
<proteinExistence type="predicted"/>
<sequence>MLTFCGKPPHGIKMTDTKARCSAEVEADDIVGSSEQRPLFNLEDSDDDNPIPRPIGRKKAKFIVPRVLKGPALFILTMISVGQWLNNFRCSILGIRLEERENRSKEKTDLDTLTGFKRMYYERRQNEIMDKYNLLKYLN</sequence>
<protein>
    <submittedName>
        <fullName evidence="1">Uncharacterized protein</fullName>
    </submittedName>
</protein>
<dbReference type="AlphaFoldDB" id="A0A484KU02"/>
<keyword evidence="2" id="KW-1185">Reference proteome</keyword>
<evidence type="ECO:0000313" key="1">
    <source>
        <dbReference type="EMBL" id="VFQ65596.1"/>
    </source>
</evidence>
<evidence type="ECO:0000313" key="2">
    <source>
        <dbReference type="Proteomes" id="UP000595140"/>
    </source>
</evidence>
<dbReference type="OrthoDB" id="1835280at2759"/>
<gene>
    <name evidence="1" type="ORF">CCAM_LOCUS7372</name>
</gene>
<accession>A0A484KU02</accession>
<reference evidence="1 2" key="1">
    <citation type="submission" date="2018-04" db="EMBL/GenBank/DDBJ databases">
        <authorList>
            <person name="Vogel A."/>
        </authorList>
    </citation>
    <scope>NUCLEOTIDE SEQUENCE [LARGE SCALE GENOMIC DNA]</scope>
</reference>
<organism evidence="1 2">
    <name type="scientific">Cuscuta campestris</name>
    <dbReference type="NCBI Taxonomy" id="132261"/>
    <lineage>
        <taxon>Eukaryota</taxon>
        <taxon>Viridiplantae</taxon>
        <taxon>Streptophyta</taxon>
        <taxon>Embryophyta</taxon>
        <taxon>Tracheophyta</taxon>
        <taxon>Spermatophyta</taxon>
        <taxon>Magnoliopsida</taxon>
        <taxon>eudicotyledons</taxon>
        <taxon>Gunneridae</taxon>
        <taxon>Pentapetalae</taxon>
        <taxon>asterids</taxon>
        <taxon>lamiids</taxon>
        <taxon>Solanales</taxon>
        <taxon>Convolvulaceae</taxon>
        <taxon>Cuscuteae</taxon>
        <taxon>Cuscuta</taxon>
        <taxon>Cuscuta subgen. Grammica</taxon>
        <taxon>Cuscuta sect. Cleistogrammica</taxon>
    </lineage>
</organism>
<name>A0A484KU02_9ASTE</name>